<dbReference type="Proteomes" id="UP000324748">
    <property type="component" value="Unassembled WGS sequence"/>
</dbReference>
<evidence type="ECO:0000256" key="1">
    <source>
        <dbReference type="SAM" id="MobiDB-lite"/>
    </source>
</evidence>
<evidence type="ECO:0000313" key="2">
    <source>
        <dbReference type="EMBL" id="KAA1085468.1"/>
    </source>
</evidence>
<name>A0A5B0NBX6_PUCGR</name>
<keyword evidence="3" id="KW-1185">Reference proteome</keyword>
<dbReference type="EMBL" id="VSWC01000106">
    <property type="protein sequence ID" value="KAA1085468.1"/>
    <property type="molecule type" value="Genomic_DNA"/>
</dbReference>
<sequence>METSTEESPALATGRHHQAAPPPEEFPLLNFYKALRADPSRQSETGTLNLDATTESLLLQLIKSEARQSHDLKLFTKELREVRLRVTTIEAGQLTRKPPSPSKTYVSTAAKTGTKPLKEVDTEIVVRKTNKVLEKLNATFQGEKVTVKAVRSLPSGDVSFYSKNRQQKEWLNHNKHEWSKQVHPQHVLNPSSRHTTHIQCRRGDKQNHYCCRKPVHLGKNLQDVLARRLQRPQ</sequence>
<dbReference type="OrthoDB" id="2499852at2759"/>
<gene>
    <name evidence="2" type="ORF">PGT21_008211</name>
</gene>
<organism evidence="2 3">
    <name type="scientific">Puccinia graminis f. sp. tritici</name>
    <dbReference type="NCBI Taxonomy" id="56615"/>
    <lineage>
        <taxon>Eukaryota</taxon>
        <taxon>Fungi</taxon>
        <taxon>Dikarya</taxon>
        <taxon>Basidiomycota</taxon>
        <taxon>Pucciniomycotina</taxon>
        <taxon>Pucciniomycetes</taxon>
        <taxon>Pucciniales</taxon>
        <taxon>Pucciniaceae</taxon>
        <taxon>Puccinia</taxon>
    </lineage>
</organism>
<dbReference type="AlphaFoldDB" id="A0A5B0NBX6"/>
<proteinExistence type="predicted"/>
<accession>A0A5B0NBX6</accession>
<feature type="region of interest" description="Disordered" evidence="1">
    <location>
        <begin position="1"/>
        <end position="25"/>
    </location>
</feature>
<evidence type="ECO:0000313" key="3">
    <source>
        <dbReference type="Proteomes" id="UP000324748"/>
    </source>
</evidence>
<comment type="caution">
    <text evidence="2">The sequence shown here is derived from an EMBL/GenBank/DDBJ whole genome shotgun (WGS) entry which is preliminary data.</text>
</comment>
<reference evidence="2 3" key="1">
    <citation type="submission" date="2019-05" db="EMBL/GenBank/DDBJ databases">
        <title>Emergence of the Ug99 lineage of the wheat stem rust pathogen through somatic hybridization.</title>
        <authorList>
            <person name="Li F."/>
            <person name="Upadhyaya N.M."/>
            <person name="Sperschneider J."/>
            <person name="Matny O."/>
            <person name="Nguyen-Phuc H."/>
            <person name="Mago R."/>
            <person name="Raley C."/>
            <person name="Miller M.E."/>
            <person name="Silverstein K.A.T."/>
            <person name="Henningsen E."/>
            <person name="Hirsch C.D."/>
            <person name="Visser B."/>
            <person name="Pretorius Z.A."/>
            <person name="Steffenson B.J."/>
            <person name="Schwessinger B."/>
            <person name="Dodds P.N."/>
            <person name="Figueroa M."/>
        </authorList>
    </citation>
    <scope>NUCLEOTIDE SEQUENCE [LARGE SCALE GENOMIC DNA]</scope>
    <source>
        <strain evidence="2">21-0</strain>
    </source>
</reference>
<protein>
    <submittedName>
        <fullName evidence="2">Uncharacterized protein</fullName>
    </submittedName>
</protein>